<feature type="compositionally biased region" description="Polar residues" evidence="1">
    <location>
        <begin position="1039"/>
        <end position="1051"/>
    </location>
</feature>
<feature type="region of interest" description="Disordered" evidence="1">
    <location>
        <begin position="986"/>
        <end position="1185"/>
    </location>
</feature>
<feature type="compositionally biased region" description="Basic and acidic residues" evidence="1">
    <location>
        <begin position="1298"/>
        <end position="1320"/>
    </location>
</feature>
<feature type="region of interest" description="Disordered" evidence="1">
    <location>
        <begin position="1294"/>
        <end position="1320"/>
    </location>
</feature>
<feature type="compositionally biased region" description="Low complexity" evidence="1">
    <location>
        <begin position="870"/>
        <end position="883"/>
    </location>
</feature>
<dbReference type="SUPFAM" id="SSF57625">
    <property type="entry name" value="Invertebrate chitin-binding proteins"/>
    <property type="match status" value="1"/>
</dbReference>
<feature type="region of interest" description="Disordered" evidence="1">
    <location>
        <begin position="831"/>
        <end position="944"/>
    </location>
</feature>
<feature type="compositionally biased region" description="Polar residues" evidence="1">
    <location>
        <begin position="1059"/>
        <end position="1068"/>
    </location>
</feature>
<feature type="compositionally biased region" description="Polar residues" evidence="1">
    <location>
        <begin position="1022"/>
        <end position="1032"/>
    </location>
</feature>
<evidence type="ECO:0000313" key="4">
    <source>
        <dbReference type="RefSeq" id="XP_018008677.1"/>
    </source>
</evidence>
<dbReference type="GeneID" id="108666341"/>
<feature type="domain" description="Chitin-binding type-2" evidence="2">
    <location>
        <begin position="247"/>
        <end position="304"/>
    </location>
</feature>
<dbReference type="InterPro" id="IPR002557">
    <property type="entry name" value="Chitin-bd_dom"/>
</dbReference>
<evidence type="ECO:0000256" key="1">
    <source>
        <dbReference type="SAM" id="MobiDB-lite"/>
    </source>
</evidence>
<proteinExistence type="predicted"/>
<accession>A0A8B7N491</accession>
<dbReference type="InterPro" id="IPR036508">
    <property type="entry name" value="Chitin-bd_dom_sf"/>
</dbReference>
<keyword evidence="3" id="KW-1185">Reference proteome</keyword>
<feature type="region of interest" description="Disordered" evidence="1">
    <location>
        <begin position="1350"/>
        <end position="1411"/>
    </location>
</feature>
<dbReference type="RefSeq" id="XP_018008677.1">
    <property type="nucleotide sequence ID" value="XM_018153188.1"/>
</dbReference>
<feature type="compositionally biased region" description="Basic and acidic residues" evidence="1">
    <location>
        <begin position="210"/>
        <end position="219"/>
    </location>
</feature>
<reference evidence="4" key="1">
    <citation type="submission" date="2025-08" db="UniProtKB">
        <authorList>
            <consortium name="RefSeq"/>
        </authorList>
    </citation>
    <scope>IDENTIFICATION</scope>
    <source>
        <tissue evidence="4">Whole organism</tissue>
    </source>
</reference>
<sequence>MNMFKSDQFCYSAEAMRFKTTLRMLGIRRQASTGRPVLLAILLAALTTVCRAAPEAGAIQLTSVGDSGLRSGHQLEASGSSVPLMHFSPPTHAPSLYPVTELESSEFLPSQQYYPSAARSKAGPGEQRLSSQSSNPYNVEVLTHESNSYPVGTSFSFADSHKEDHGQSYDPPVYYPEASKSSDVSNLAASSRSPRISDVDLRQKTTAVSHLDEFVKPKADSPSQPPTDGAQDQSTTAKRPLEVSSVRFQCKGRTGYFGDDDFACQVFHFCSHDGKRYTFRCGNGLAFNEMTVSCSAADVKRCSPAIFIPTDSPSSTLSTYATQKEKSLASSAESNGIQVGPEYSIATIAASNERQSFDKKQSFPPGPESLTAFAAIATSSDKSKAKNLHSNSNSKNPFFDHFETKMKSRIVGSTNRRPAAMSNHGNEVSSEYEYVDDYEYEEEPHLQNSPKVSSFHSLKTDQGQGNYQSKSFGDFSRSSRTNNPRQGPSQVRNSLNPTGFQQFSPAGIFPIHRGGPIINSTPRPIFFTTATPIYDMRTAKRIPLPSSLDHNVHTQSLDRHPIASHLSANRFRVRPTAAAFSGHPQLVSHINNIGVSGFPQAGAANFNNLQTRPFHQSSLELNPYAHALQPIRNQFPPIQSVNPSSLPLFHTGSQSFSHPLSPHEVRHLQSTVFPNSLEIATPLITSPFHTPLENTRLFSGSTSQDLSRPIKTSSTGFNSLESPQSRPIHNSFEPALQGANGLRLHPHQSLNDAYYSVTTARPRPIDSLLLHQSQFSRIPQTAIIRSTPKPLPTPDDRINQFFEDHPLADIRTRPISNGVLNAHMSSEVNLQRPTIRFPNRDVNSEDSRFRPISSSTQSSVTDFHTTVRPQTTRSQSVTQSQDRPPSRRRPASQSLRQHQRPNSQAQIQSDRKPLTTGDFPRKNLVSSIGNDPASGNRFPTSTLSPINSHSAALNSFTTARSPLYHIQTGLNDEYEYYDEEYYDDNHESVNHNRKPQLPKSVPKPYNDYDDYYNSDDAPNKPLRSNSIVTTPRPNVPANHETNSLSTNNPISDQKPLKASGQSNLTTKQPIPRKRPPRLPARSRTRTTTPLPSHDYDYEEHGSDDSPATKTTTTVRPTTAAKSTPSRQSVRSRIPSRKRVTNTSKDDQKVNESTTVSSTENDRATTTRRPKPMAAGGAPANDRLSSLRNRLKIRAKRVKTAAEIELEDGSDPSTHNKSLDEEQTFDETNPGAPTIVVQEIPESENESTSDEPPNPENSTNVEVDDTEKKPAGRAFRKRPLDPEVRARFRKFLKNRRKKLEMTDSENKSNGKTFDKLDPITSNNHDEIREEHQSNEASRDSLAEPTNILLDSLKTPSTHGESMEPMQESYNDTFPGSTPSVDNEPISSSTEKHSNVHPPAAPAFAPTSDTTRPAYKKNNAITVSEESYSLLDESIKDENELYENQESRLISERRQRPSIQKLVNMSGNVLTLGSTKKGDENRDIHMIANTVTPEPNNRTINFSLSDAVSKTTFVSLATTPIMVSTKILTPAPISTTISTTTPISTFTTSTTMIPNKKVSIFRDEKLKKKSYVTSSSEATTAVPADDKTDLAKVMLGDSPDVKDPRPKMPHRVAKPVFNFQRKYSAASEKKHFISASDYEGSAEGISRVDLVSFTMSTDPPLLPLQKLMPFHK</sequence>
<dbReference type="SMART" id="SM00494">
    <property type="entry name" value="ChtBD2"/>
    <property type="match status" value="1"/>
</dbReference>
<protein>
    <submittedName>
        <fullName evidence="4">Mucin-17 isoform X1</fullName>
    </submittedName>
</protein>
<feature type="compositionally biased region" description="Polar residues" evidence="1">
    <location>
        <begin position="1366"/>
        <end position="1387"/>
    </location>
</feature>
<organism evidence="3 4">
    <name type="scientific">Hyalella azteca</name>
    <name type="common">Amphipod</name>
    <dbReference type="NCBI Taxonomy" id="294128"/>
    <lineage>
        <taxon>Eukaryota</taxon>
        <taxon>Metazoa</taxon>
        <taxon>Ecdysozoa</taxon>
        <taxon>Arthropoda</taxon>
        <taxon>Crustacea</taxon>
        <taxon>Multicrustacea</taxon>
        <taxon>Malacostraca</taxon>
        <taxon>Eumalacostraca</taxon>
        <taxon>Peracarida</taxon>
        <taxon>Amphipoda</taxon>
        <taxon>Senticaudata</taxon>
        <taxon>Talitrida</taxon>
        <taxon>Talitroidea</taxon>
        <taxon>Hyalellidae</taxon>
        <taxon>Hyalella</taxon>
    </lineage>
</organism>
<feature type="compositionally biased region" description="Polar residues" evidence="1">
    <location>
        <begin position="852"/>
        <end position="869"/>
    </location>
</feature>
<feature type="compositionally biased region" description="Polar residues" evidence="1">
    <location>
        <begin position="179"/>
        <end position="194"/>
    </location>
</feature>
<dbReference type="PROSITE" id="PS50940">
    <property type="entry name" value="CHIT_BIND_II"/>
    <property type="match status" value="1"/>
</dbReference>
<name>A0A8B7N491_HYAAZ</name>
<feature type="compositionally biased region" description="Basic and acidic residues" evidence="1">
    <location>
        <begin position="1093"/>
        <end position="1103"/>
    </location>
</feature>
<feature type="region of interest" description="Disordered" evidence="1">
    <location>
        <begin position="382"/>
        <end position="401"/>
    </location>
</feature>
<dbReference type="GO" id="GO:0005576">
    <property type="term" value="C:extracellular region"/>
    <property type="evidence" value="ECO:0007669"/>
    <property type="project" value="InterPro"/>
</dbReference>
<dbReference type="KEGG" id="hazt:108666341"/>
<gene>
    <name evidence="4" type="primary">LOC108666341</name>
</gene>
<feature type="region of interest" description="Disordered" evidence="1">
    <location>
        <begin position="115"/>
        <end position="134"/>
    </location>
</feature>
<dbReference type="Proteomes" id="UP000694843">
    <property type="component" value="Unplaced"/>
</dbReference>
<feature type="region of interest" description="Disordered" evidence="1">
    <location>
        <begin position="1201"/>
        <end position="1281"/>
    </location>
</feature>
<feature type="compositionally biased region" description="Basic and acidic residues" evidence="1">
    <location>
        <begin position="838"/>
        <end position="849"/>
    </location>
</feature>
<evidence type="ECO:0000313" key="3">
    <source>
        <dbReference type="Proteomes" id="UP000694843"/>
    </source>
</evidence>
<dbReference type="Pfam" id="PF01607">
    <property type="entry name" value="CBM_14"/>
    <property type="match status" value="1"/>
</dbReference>
<dbReference type="GO" id="GO:0008061">
    <property type="term" value="F:chitin binding"/>
    <property type="evidence" value="ECO:0007669"/>
    <property type="project" value="InterPro"/>
</dbReference>
<feature type="region of interest" description="Disordered" evidence="1">
    <location>
        <begin position="699"/>
        <end position="725"/>
    </location>
</feature>
<feature type="compositionally biased region" description="Low complexity" evidence="1">
    <location>
        <begin position="1105"/>
        <end position="1123"/>
    </location>
</feature>
<feature type="region of interest" description="Disordered" evidence="1">
    <location>
        <begin position="442"/>
        <end position="504"/>
    </location>
</feature>
<dbReference type="OrthoDB" id="6375303at2759"/>
<feature type="compositionally biased region" description="Basic residues" evidence="1">
    <location>
        <begin position="1070"/>
        <end position="1084"/>
    </location>
</feature>
<evidence type="ECO:0000259" key="2">
    <source>
        <dbReference type="PROSITE" id="PS50940"/>
    </source>
</evidence>
<feature type="region of interest" description="Disordered" evidence="1">
    <location>
        <begin position="154"/>
        <end position="239"/>
    </location>
</feature>
<feature type="compositionally biased region" description="Polar residues" evidence="1">
    <location>
        <begin position="446"/>
        <end position="504"/>
    </location>
</feature>